<evidence type="ECO:0000313" key="8">
    <source>
        <dbReference type="EMBL" id="OAF65929.1"/>
    </source>
</evidence>
<dbReference type="CDD" id="cd04369">
    <property type="entry name" value="Bromodomain"/>
    <property type="match status" value="1"/>
</dbReference>
<evidence type="ECO:0000256" key="5">
    <source>
        <dbReference type="ARBA" id="ARBA00023242"/>
    </source>
</evidence>
<gene>
    <name evidence="8" type="ORF">A3Q56_06370</name>
</gene>
<dbReference type="OrthoDB" id="21648at2759"/>
<dbReference type="EMBL" id="LWCA01001095">
    <property type="protein sequence ID" value="OAF65929.1"/>
    <property type="molecule type" value="Genomic_DNA"/>
</dbReference>
<dbReference type="InterPro" id="IPR051831">
    <property type="entry name" value="Bromodomain_contain_prot"/>
</dbReference>
<dbReference type="Gene3D" id="1.20.920.10">
    <property type="entry name" value="Bromodomain-like"/>
    <property type="match status" value="1"/>
</dbReference>
<protein>
    <recommendedName>
        <fullName evidence="7">Bromo domain-containing protein</fullName>
    </recommendedName>
</protein>
<evidence type="ECO:0000256" key="2">
    <source>
        <dbReference type="ARBA" id="ARBA00023015"/>
    </source>
</evidence>
<keyword evidence="3 6" id="KW-0103">Bromodomain</keyword>
<evidence type="ECO:0000256" key="1">
    <source>
        <dbReference type="ARBA" id="ARBA00004123"/>
    </source>
</evidence>
<feature type="domain" description="Bromo" evidence="7">
    <location>
        <begin position="25"/>
        <end position="93"/>
    </location>
</feature>
<evidence type="ECO:0000256" key="6">
    <source>
        <dbReference type="PROSITE-ProRule" id="PRU00035"/>
    </source>
</evidence>
<evidence type="ECO:0000259" key="7">
    <source>
        <dbReference type="PROSITE" id="PS50014"/>
    </source>
</evidence>
<reference evidence="8 9" key="1">
    <citation type="submission" date="2016-04" db="EMBL/GenBank/DDBJ databases">
        <title>The genome of Intoshia linei affirms orthonectids as highly simplified spiralians.</title>
        <authorList>
            <person name="Mikhailov K.V."/>
            <person name="Slusarev G.S."/>
            <person name="Nikitin M.A."/>
            <person name="Logacheva M.D."/>
            <person name="Penin A."/>
            <person name="Aleoshin V."/>
            <person name="Panchin Y.V."/>
        </authorList>
    </citation>
    <scope>NUCLEOTIDE SEQUENCE [LARGE SCALE GENOMIC DNA]</scope>
    <source>
        <strain evidence="8">Intl2013</strain>
        <tissue evidence="8">Whole animal</tissue>
    </source>
</reference>
<sequence length="301" mass="34861">MFEMKRSDYIVSRQKWFQVIVEELEKFDTKGIFLHEITDNIAPLYSTIIKNPLCIDKIKNKLIYYQNLTDFRQDFNLIIENCQHYNDQETIFYQDSLMFQKEIENIFHQDGLDGLMTKYPSLDNYREIFPEFNQSIDNIKNVNEQAAERAASKIKKAKLDSVFLRRNNDGSTSLNLINPETSNQTPIVFQSDNFGEVLKKLKKTSQLISFRENGLYLLKPVKTLDYDPFSEYAPKYDSTFSKCKLNEFNDVLSHSASLNTCVGSKNDYSSSLLSSWVDYVSDKKTTKSSNSISTSEAESSI</sequence>
<comment type="caution">
    <text evidence="8">The sequence shown here is derived from an EMBL/GenBank/DDBJ whole genome shotgun (WGS) entry which is preliminary data.</text>
</comment>
<evidence type="ECO:0000256" key="3">
    <source>
        <dbReference type="ARBA" id="ARBA00023117"/>
    </source>
</evidence>
<keyword evidence="4" id="KW-0804">Transcription</keyword>
<dbReference type="PANTHER" id="PTHR22881:SF27">
    <property type="entry name" value="BROMODOMAIN CONTAINING 7_9"/>
    <property type="match status" value="1"/>
</dbReference>
<dbReference type="GO" id="GO:0005634">
    <property type="term" value="C:nucleus"/>
    <property type="evidence" value="ECO:0007669"/>
    <property type="project" value="UniProtKB-SubCell"/>
</dbReference>
<evidence type="ECO:0000256" key="4">
    <source>
        <dbReference type="ARBA" id="ARBA00023163"/>
    </source>
</evidence>
<keyword evidence="5" id="KW-0539">Nucleus</keyword>
<dbReference type="Pfam" id="PF12024">
    <property type="entry name" value="DUF3512"/>
    <property type="match status" value="1"/>
</dbReference>
<dbReference type="AlphaFoldDB" id="A0A177AVB9"/>
<dbReference type="Proteomes" id="UP000078046">
    <property type="component" value="Unassembled WGS sequence"/>
</dbReference>
<dbReference type="PANTHER" id="PTHR22881">
    <property type="entry name" value="BROMODOMAIN CONTAINING PROTEIN"/>
    <property type="match status" value="1"/>
</dbReference>
<organism evidence="8 9">
    <name type="scientific">Intoshia linei</name>
    <dbReference type="NCBI Taxonomy" id="1819745"/>
    <lineage>
        <taxon>Eukaryota</taxon>
        <taxon>Metazoa</taxon>
        <taxon>Spiralia</taxon>
        <taxon>Lophotrochozoa</taxon>
        <taxon>Mesozoa</taxon>
        <taxon>Orthonectida</taxon>
        <taxon>Rhopaluridae</taxon>
        <taxon>Intoshia</taxon>
    </lineage>
</organism>
<name>A0A177AVB9_9BILA</name>
<keyword evidence="9" id="KW-1185">Reference proteome</keyword>
<comment type="subcellular location">
    <subcellularLocation>
        <location evidence="1">Nucleus</location>
    </subcellularLocation>
</comment>
<dbReference type="InterPro" id="IPR001487">
    <property type="entry name" value="Bromodomain"/>
</dbReference>
<accession>A0A177AVB9</accession>
<dbReference type="SUPFAM" id="SSF47370">
    <property type="entry name" value="Bromodomain"/>
    <property type="match status" value="1"/>
</dbReference>
<dbReference type="Pfam" id="PF00439">
    <property type="entry name" value="Bromodomain"/>
    <property type="match status" value="1"/>
</dbReference>
<dbReference type="PROSITE" id="PS50014">
    <property type="entry name" value="BROMODOMAIN_2"/>
    <property type="match status" value="1"/>
</dbReference>
<dbReference type="InterPro" id="IPR036427">
    <property type="entry name" value="Bromodomain-like_sf"/>
</dbReference>
<dbReference type="InterPro" id="IPR021900">
    <property type="entry name" value="DUF3512"/>
</dbReference>
<evidence type="ECO:0000313" key="9">
    <source>
        <dbReference type="Proteomes" id="UP000078046"/>
    </source>
</evidence>
<dbReference type="SMART" id="SM00297">
    <property type="entry name" value="BROMO"/>
    <property type="match status" value="1"/>
</dbReference>
<keyword evidence="2" id="KW-0805">Transcription regulation</keyword>
<proteinExistence type="predicted"/>